<evidence type="ECO:0000256" key="1">
    <source>
        <dbReference type="SAM" id="MobiDB-lite"/>
    </source>
</evidence>
<gene>
    <name evidence="2" type="ORF">BDQ94DRAFT_169042</name>
</gene>
<dbReference type="RefSeq" id="XP_026627745.1">
    <property type="nucleotide sequence ID" value="XM_026771206.1"/>
</dbReference>
<dbReference type="Proteomes" id="UP000253729">
    <property type="component" value="Unassembled WGS sequence"/>
</dbReference>
<dbReference type="EMBL" id="KZ852042">
    <property type="protein sequence ID" value="RDH34723.1"/>
    <property type="molecule type" value="Genomic_DNA"/>
</dbReference>
<evidence type="ECO:0000313" key="2">
    <source>
        <dbReference type="EMBL" id="RDH34723.1"/>
    </source>
</evidence>
<dbReference type="AlphaFoldDB" id="A0A3F3Q6D3"/>
<sequence>MERRLRNTSCDSGNGAVGDHGTPVDSSVANWESCLSEAPLCDGLLLSHLGSIAFGPCRSSAAGSYVIPSKPPSLLVHSAAILKSSSLILPILPSKDSCFSSETTLLQTSTSYTMRAATLLLVALSAVALALPTTNNVERAAADANVRQMDELTVAAISK</sequence>
<reference evidence="2 3" key="1">
    <citation type="submission" date="2018-07" db="EMBL/GenBank/DDBJ databases">
        <title>The genomes of Aspergillus section Nigri reveals drivers in fungal speciation.</title>
        <authorList>
            <consortium name="DOE Joint Genome Institute"/>
            <person name="Vesth T.C."/>
            <person name="Nybo J."/>
            <person name="Theobald S."/>
            <person name="Brandl J."/>
            <person name="Frisvad J.C."/>
            <person name="Nielsen K.F."/>
            <person name="Lyhne E.K."/>
            <person name="Kogle M.E."/>
            <person name="Kuo A."/>
            <person name="Riley R."/>
            <person name="Clum A."/>
            <person name="Nolan M."/>
            <person name="Lipzen A."/>
            <person name="Salamov A."/>
            <person name="Henrissat B."/>
            <person name="Wiebenga A."/>
            <person name="De vries R.P."/>
            <person name="Grigoriev I.V."/>
            <person name="Mortensen U.H."/>
            <person name="Andersen M.R."/>
            <person name="Baker S.E."/>
        </authorList>
    </citation>
    <scope>NUCLEOTIDE SEQUENCE [LARGE SCALE GENOMIC DNA]</scope>
    <source>
        <strain evidence="2 3">CBS 139.54b</strain>
    </source>
</reference>
<organism evidence="2 3">
    <name type="scientific">Aspergillus welwitschiae</name>
    <dbReference type="NCBI Taxonomy" id="1341132"/>
    <lineage>
        <taxon>Eukaryota</taxon>
        <taxon>Fungi</taxon>
        <taxon>Dikarya</taxon>
        <taxon>Ascomycota</taxon>
        <taxon>Pezizomycotina</taxon>
        <taxon>Eurotiomycetes</taxon>
        <taxon>Eurotiomycetidae</taxon>
        <taxon>Eurotiales</taxon>
        <taxon>Aspergillaceae</taxon>
        <taxon>Aspergillus</taxon>
        <taxon>Aspergillus subgen. Circumdati</taxon>
    </lineage>
</organism>
<name>A0A3F3Q6D3_9EURO</name>
<feature type="region of interest" description="Disordered" evidence="1">
    <location>
        <begin position="1"/>
        <end position="22"/>
    </location>
</feature>
<accession>A0A3F3Q6D3</accession>
<protein>
    <submittedName>
        <fullName evidence="2">Uncharacterized protein</fullName>
    </submittedName>
</protein>
<keyword evidence="3" id="KW-1185">Reference proteome</keyword>
<evidence type="ECO:0000313" key="3">
    <source>
        <dbReference type="Proteomes" id="UP000253729"/>
    </source>
</evidence>
<proteinExistence type="predicted"/>
<dbReference type="GeneID" id="38139562"/>